<organism evidence="1">
    <name type="scientific">Rhizobium leguminosarum bv. trifolii</name>
    <dbReference type="NCBI Taxonomy" id="386"/>
    <lineage>
        <taxon>Bacteria</taxon>
        <taxon>Pseudomonadati</taxon>
        <taxon>Pseudomonadota</taxon>
        <taxon>Alphaproteobacteria</taxon>
        <taxon>Hyphomicrobiales</taxon>
        <taxon>Rhizobiaceae</taxon>
        <taxon>Rhizobium/Agrobacterium group</taxon>
        <taxon>Rhizobium</taxon>
    </lineage>
</organism>
<sequence>MAKFGLRSSLASIAGLIVLVGGYLMSPETDGPRPAFAEANQVTFPPLDQLSHYTTVRRGITREHMLTSETALGAIKAGKNVPTGTHVVLVDYQSDVLTRYLVAQKMGEGVDDWQYQWFWPDQTIKADENIAQCYSCHQRSRGDRQFMFTFSDALAFDGSPPP</sequence>
<name>A0A1B8R2K9_RHILT</name>
<accession>A0A1B8R2K9</accession>
<dbReference type="EMBL" id="KX491886">
    <property type="protein sequence ID" value="AOO94250.1"/>
    <property type="molecule type" value="Genomic_DNA"/>
</dbReference>
<evidence type="ECO:0000313" key="1">
    <source>
        <dbReference type="EMBL" id="AOO94250.1"/>
    </source>
</evidence>
<reference evidence="1" key="2">
    <citation type="journal article" date="2016" name="Front. Microbiol.">
        <title>The Regulatory Protein RosR Affects Rhizobium leguminosarum bv. trifolii Protein Profiles, Cell Surface Properties, and Symbiosis with Clover.</title>
        <authorList>
            <person name="Rachwal K."/>
            <person name="Boguszewska A."/>
            <person name="Kopcinska J."/>
            <person name="Karas M."/>
            <person name="Tchorzewski M."/>
            <person name="Janczarek M."/>
        </authorList>
    </citation>
    <scope>NUCLEOTIDE SEQUENCE</scope>
    <source>
        <strain evidence="1">Rt24.2</strain>
    </source>
</reference>
<dbReference type="Gene3D" id="3.50.70.20">
    <property type="entry name" value="Cytochrome P460"/>
    <property type="match status" value="1"/>
</dbReference>
<dbReference type="CDD" id="cd20716">
    <property type="entry name" value="cyt_P460_fam"/>
    <property type="match status" value="1"/>
</dbReference>
<dbReference type="RefSeq" id="WP_018517116.1">
    <property type="nucleotide sequence ID" value="NZ_CP050086.1"/>
</dbReference>
<proteinExistence type="predicted"/>
<dbReference type="InterPro" id="IPR038142">
    <property type="entry name" value="Cytochrome_P460_sp"/>
</dbReference>
<dbReference type="GeneID" id="61426912"/>
<reference evidence="1" key="1">
    <citation type="journal article" date="2015" name="BMC Genomics">
        <title>Transcriptome profiling of a Rhizobium leguminosarum bv. trifolii rosR mutant reveals the role of the transcriptional regulator RosR in motility, synthesis of cell-surface components, and other cellular processes.</title>
        <authorList>
            <person name="Rachwal K."/>
            <person name="Matczynska E."/>
            <person name="Janczarek M."/>
        </authorList>
    </citation>
    <scope>NUCLEOTIDE SEQUENCE</scope>
    <source>
        <strain evidence="1">Rt24.2</strain>
    </source>
</reference>
<protein>
    <submittedName>
        <fullName evidence="1">Uncharacterized protein</fullName>
    </submittedName>
</protein>
<dbReference type="AlphaFoldDB" id="A0A1B8R2K9"/>